<dbReference type="InterPro" id="IPR013216">
    <property type="entry name" value="Methyltransf_11"/>
</dbReference>
<dbReference type="PANTHER" id="PTHR44068:SF11">
    <property type="entry name" value="GERANYL DIPHOSPHATE 2-C-METHYLTRANSFERASE"/>
    <property type="match status" value="1"/>
</dbReference>
<dbReference type="Pfam" id="PF08241">
    <property type="entry name" value="Methyltransf_11"/>
    <property type="match status" value="1"/>
</dbReference>
<dbReference type="InterPro" id="IPR029063">
    <property type="entry name" value="SAM-dependent_MTases_sf"/>
</dbReference>
<feature type="domain" description="Methyltransferase type 11" evidence="2">
    <location>
        <begin position="39"/>
        <end position="125"/>
    </location>
</feature>
<keyword evidence="1" id="KW-0808">Transferase</keyword>
<evidence type="ECO:0000313" key="3">
    <source>
        <dbReference type="EMBL" id="GEP29155.1"/>
    </source>
</evidence>
<evidence type="ECO:0000256" key="1">
    <source>
        <dbReference type="ARBA" id="ARBA00022679"/>
    </source>
</evidence>
<dbReference type="EMBL" id="BKAD01000003">
    <property type="protein sequence ID" value="GEP29155.1"/>
    <property type="molecule type" value="Genomic_DNA"/>
</dbReference>
<reference evidence="3 4" key="1">
    <citation type="submission" date="2019-07" db="EMBL/GenBank/DDBJ databases">
        <title>Whole genome shotgun sequence of Thiobacillus plumbophilus NBRC 107929.</title>
        <authorList>
            <person name="Hosoyama A."/>
            <person name="Uohara A."/>
            <person name="Ohji S."/>
            <person name="Ichikawa N."/>
        </authorList>
    </citation>
    <scope>NUCLEOTIDE SEQUENCE [LARGE SCALE GENOMIC DNA]</scope>
    <source>
        <strain evidence="3 4">NBRC 107929</strain>
    </source>
</reference>
<dbReference type="PANTHER" id="PTHR44068">
    <property type="entry name" value="ZGC:194242"/>
    <property type="match status" value="1"/>
</dbReference>
<dbReference type="GO" id="GO:0008757">
    <property type="term" value="F:S-adenosylmethionine-dependent methyltransferase activity"/>
    <property type="evidence" value="ECO:0007669"/>
    <property type="project" value="InterPro"/>
</dbReference>
<dbReference type="InterPro" id="IPR050447">
    <property type="entry name" value="Erg6_SMT_methyltransf"/>
</dbReference>
<dbReference type="OrthoDB" id="6006151at2"/>
<dbReference type="Proteomes" id="UP000321337">
    <property type="component" value="Unassembled WGS sequence"/>
</dbReference>
<evidence type="ECO:0000313" key="4">
    <source>
        <dbReference type="Proteomes" id="UP000321337"/>
    </source>
</evidence>
<gene>
    <name evidence="3" type="ORF">TPL01_02930</name>
</gene>
<dbReference type="Gene3D" id="3.40.50.150">
    <property type="entry name" value="Vaccinia Virus protein VP39"/>
    <property type="match status" value="1"/>
</dbReference>
<sequence>MQAAEYDAWYQTPRGRWVGETESDLLRRMLGPQSGESLLDVGCGTGFFTRRFARGSRSAVTGLDPNRDWLAFAERHAVSTENYVNGSALALPFDAGGFDLVMAVTALCFISDQRLALTEMLRVARRRIALGLLNRHSLLYWQKGRGGGQGAYRGAHWHTAAQVRELFAGQPVRNLRMAFSIFVPGGGWIAQQLESVLPTSLPLGSFFVVTADVV</sequence>
<dbReference type="CDD" id="cd02440">
    <property type="entry name" value="AdoMet_MTases"/>
    <property type="match status" value="1"/>
</dbReference>
<accession>A0A512L3V7</accession>
<keyword evidence="4" id="KW-1185">Reference proteome</keyword>
<dbReference type="RefSeq" id="WP_147070049.1">
    <property type="nucleotide sequence ID" value="NZ_AP021884.1"/>
</dbReference>
<comment type="caution">
    <text evidence="3">The sequence shown here is derived from an EMBL/GenBank/DDBJ whole genome shotgun (WGS) entry which is preliminary data.</text>
</comment>
<proteinExistence type="predicted"/>
<protein>
    <submittedName>
        <fullName evidence="3">Ubiquinone biosynthesis protein UbiE</fullName>
    </submittedName>
</protein>
<dbReference type="AlphaFoldDB" id="A0A512L3V7"/>
<dbReference type="SUPFAM" id="SSF53335">
    <property type="entry name" value="S-adenosyl-L-methionine-dependent methyltransferases"/>
    <property type="match status" value="1"/>
</dbReference>
<organism evidence="3 4">
    <name type="scientific">Sulfuriferula plumbiphila</name>
    <dbReference type="NCBI Taxonomy" id="171865"/>
    <lineage>
        <taxon>Bacteria</taxon>
        <taxon>Pseudomonadati</taxon>
        <taxon>Pseudomonadota</taxon>
        <taxon>Betaproteobacteria</taxon>
        <taxon>Nitrosomonadales</taxon>
        <taxon>Sulfuricellaceae</taxon>
        <taxon>Sulfuriferula</taxon>
    </lineage>
</organism>
<name>A0A512L3V7_9PROT</name>
<keyword evidence="3" id="KW-0830">Ubiquinone</keyword>
<evidence type="ECO:0000259" key="2">
    <source>
        <dbReference type="Pfam" id="PF08241"/>
    </source>
</evidence>